<evidence type="ECO:0000313" key="15">
    <source>
        <dbReference type="EMBL" id="SFQ36971.1"/>
    </source>
</evidence>
<dbReference type="InterPro" id="IPR032828">
    <property type="entry name" value="PolyA_RNA-bd"/>
</dbReference>
<keyword evidence="10 11" id="KW-0694">RNA-binding</keyword>
<keyword evidence="9 11" id="KW-0460">Magnesium</keyword>
<feature type="binding site" evidence="11">
    <location>
        <position position="157"/>
    </location>
    <ligand>
        <name>ATP</name>
        <dbReference type="ChEBI" id="CHEBI:30616"/>
    </ligand>
</feature>
<dbReference type="EMBL" id="FOXX01000002">
    <property type="protein sequence ID" value="SFQ36971.1"/>
    <property type="molecule type" value="Genomic_DNA"/>
</dbReference>
<dbReference type="Gene3D" id="1.20.58.560">
    <property type="match status" value="1"/>
</dbReference>
<keyword evidence="16" id="KW-1185">Reference proteome</keyword>
<keyword evidence="7 11" id="KW-0692">RNA repair</keyword>
<evidence type="ECO:0000256" key="10">
    <source>
        <dbReference type="ARBA" id="ARBA00022884"/>
    </source>
</evidence>
<feature type="binding site" evidence="11">
    <location>
        <position position="163"/>
    </location>
    <ligand>
        <name>ATP</name>
        <dbReference type="ChEBI" id="CHEBI:30616"/>
    </ligand>
</feature>
<evidence type="ECO:0000313" key="16">
    <source>
        <dbReference type="Proteomes" id="UP000182762"/>
    </source>
</evidence>
<feature type="domain" description="Poly A polymerase head" evidence="12">
    <location>
        <begin position="22"/>
        <end position="141"/>
    </location>
</feature>
<dbReference type="Pfam" id="PF13735">
    <property type="entry name" value="tRNA_NucTran2_2"/>
    <property type="match status" value="1"/>
</dbReference>
<evidence type="ECO:0000256" key="4">
    <source>
        <dbReference type="ARBA" id="ARBA00022695"/>
    </source>
</evidence>
<comment type="catalytic activity">
    <reaction evidence="11">
        <text>a tRNA precursor + 2 CTP + ATP = a tRNA with a 3' CCA end + 3 diphosphate</text>
        <dbReference type="Rhea" id="RHEA:14433"/>
        <dbReference type="Rhea" id="RHEA-COMP:10465"/>
        <dbReference type="Rhea" id="RHEA-COMP:10468"/>
        <dbReference type="ChEBI" id="CHEBI:30616"/>
        <dbReference type="ChEBI" id="CHEBI:33019"/>
        <dbReference type="ChEBI" id="CHEBI:37563"/>
        <dbReference type="ChEBI" id="CHEBI:74896"/>
        <dbReference type="ChEBI" id="CHEBI:83071"/>
        <dbReference type="EC" id="2.7.7.72"/>
    </reaction>
</comment>
<comment type="miscellaneous">
    <text evidence="11">A single active site specifically recognizes both ATP and CTP and is responsible for their addition.</text>
</comment>
<dbReference type="Pfam" id="PF12627">
    <property type="entry name" value="PolyA_pol_RNAbd"/>
    <property type="match status" value="1"/>
</dbReference>
<dbReference type="HAMAP" id="MF_01263">
    <property type="entry name" value="CCA_bact_type3"/>
    <property type="match status" value="1"/>
</dbReference>
<feature type="binding site" evidence="11">
    <location>
        <position position="157"/>
    </location>
    <ligand>
        <name>CTP</name>
        <dbReference type="ChEBI" id="CHEBI:37563"/>
    </ligand>
</feature>
<evidence type="ECO:0000256" key="2">
    <source>
        <dbReference type="ARBA" id="ARBA00022679"/>
    </source>
</evidence>
<feature type="binding site" evidence="11">
    <location>
        <position position="42"/>
    </location>
    <ligand>
        <name>Mg(2+)</name>
        <dbReference type="ChEBI" id="CHEBI:18420"/>
    </ligand>
</feature>
<feature type="domain" description="tRNA nucleotidyltransferase/poly(A) polymerase RNA and SrmB- binding" evidence="13">
    <location>
        <begin position="170"/>
        <end position="227"/>
    </location>
</feature>
<evidence type="ECO:0000256" key="7">
    <source>
        <dbReference type="ARBA" id="ARBA00022800"/>
    </source>
</evidence>
<feature type="binding site" evidence="11">
    <location>
        <position position="154"/>
    </location>
    <ligand>
        <name>CTP</name>
        <dbReference type="ChEBI" id="CHEBI:37563"/>
    </ligand>
</feature>
<dbReference type="Gene3D" id="1.10.110.30">
    <property type="match status" value="1"/>
</dbReference>
<keyword evidence="6 11" id="KW-0547">Nucleotide-binding</keyword>
<feature type="binding site" evidence="11">
    <location>
        <position position="163"/>
    </location>
    <ligand>
        <name>CTP</name>
        <dbReference type="ChEBI" id="CHEBI:37563"/>
    </ligand>
</feature>
<name>A0A1I5XYA8_9BACI</name>
<dbReference type="GeneID" id="93709862"/>
<feature type="binding site" evidence="11">
    <location>
        <position position="160"/>
    </location>
    <ligand>
        <name>CTP</name>
        <dbReference type="ChEBI" id="CHEBI:37563"/>
    </ligand>
</feature>
<feature type="binding site" evidence="11">
    <location>
        <position position="27"/>
    </location>
    <ligand>
        <name>CTP</name>
        <dbReference type="ChEBI" id="CHEBI:37563"/>
    </ligand>
</feature>
<feature type="binding site" evidence="11">
    <location>
        <position position="154"/>
    </location>
    <ligand>
        <name>ATP</name>
        <dbReference type="ChEBI" id="CHEBI:30616"/>
    </ligand>
</feature>
<evidence type="ECO:0000259" key="13">
    <source>
        <dbReference type="Pfam" id="PF12627"/>
    </source>
</evidence>
<comment type="caution">
    <text evidence="15">The sequence shown here is derived from an EMBL/GenBank/DDBJ whole genome shotgun (WGS) entry which is preliminary data.</text>
</comment>
<dbReference type="InterPro" id="IPR023068">
    <property type="entry name" value="CCA-adding_enz_firmicutes"/>
</dbReference>
<evidence type="ECO:0000256" key="11">
    <source>
        <dbReference type="HAMAP-Rule" id="MF_01263"/>
    </source>
</evidence>
<sequence>MRDPFIKPLAILHKLQQNGYLAYFVGGSVRDFIIGRPIGDIDIATSARPEDVVRLFPKVIEVGIEHGTVVVVLENEPYEVTTFRTESDYKDFRRPEEVTFISSLEGDLERRDFTMNAIAMDENETLIDPFGGRDAIKRGIIETVGNADERFSEDALRMMRAVRFMSQLSFTITPDVKEAIRRNRHLLQNIAMERISVEFQKLMLGNKATEAFRTIVDTGLLEVLPLHEKKELIEYDWTTISEETSAWSLLCLILEVEDTALFLRKWKLSNKRIKETEKTVVFYRSIKEWTPFAIYQSGLEVALRVNHLKRILQGVQSEEEKIRLIYESLPIYSPKDIEANGKDLVSWGNRAQGPWIAQCIQELSENIVCGKIENDRNVIKEWVSKWSLKFDESC</sequence>
<evidence type="ECO:0000256" key="1">
    <source>
        <dbReference type="ARBA" id="ARBA00001946"/>
    </source>
</evidence>
<keyword evidence="3 11" id="KW-0819">tRNA processing</keyword>
<comment type="cofactor">
    <cofactor evidence="1 11">
        <name>Mg(2+)</name>
        <dbReference type="ChEBI" id="CHEBI:18420"/>
    </cofactor>
</comment>
<evidence type="ECO:0000259" key="14">
    <source>
        <dbReference type="Pfam" id="PF13735"/>
    </source>
</evidence>
<feature type="binding site" evidence="11">
    <location>
        <position position="111"/>
    </location>
    <ligand>
        <name>ATP</name>
        <dbReference type="ChEBI" id="CHEBI:30616"/>
    </ligand>
</feature>
<comment type="subunit">
    <text evidence="11">Homodimer.</text>
</comment>
<dbReference type="NCBIfam" id="NF009814">
    <property type="entry name" value="PRK13299.1"/>
    <property type="match status" value="1"/>
</dbReference>
<dbReference type="InterPro" id="IPR050264">
    <property type="entry name" value="Bact_CCA-adding_enz_type3_sf"/>
</dbReference>
<reference evidence="15 16" key="1">
    <citation type="submission" date="2016-10" db="EMBL/GenBank/DDBJ databases">
        <authorList>
            <person name="Varghese N."/>
            <person name="Submissions S."/>
        </authorList>
    </citation>
    <scope>NUCLEOTIDE SEQUENCE [LARGE SCALE GENOMIC DNA]</scope>
    <source>
        <strain evidence="15 16">DSM 13796</strain>
    </source>
</reference>
<dbReference type="InterPro" id="IPR043519">
    <property type="entry name" value="NT_sf"/>
</dbReference>
<feature type="binding site" evidence="11">
    <location>
        <position position="111"/>
    </location>
    <ligand>
        <name>CTP</name>
        <dbReference type="ChEBI" id="CHEBI:37563"/>
    </ligand>
</feature>
<evidence type="ECO:0000256" key="5">
    <source>
        <dbReference type="ARBA" id="ARBA00022723"/>
    </source>
</evidence>
<dbReference type="Gene3D" id="3.30.460.10">
    <property type="entry name" value="Beta Polymerase, domain 2"/>
    <property type="match status" value="1"/>
</dbReference>
<gene>
    <name evidence="11" type="primary">cca</name>
    <name evidence="15" type="ORF">SAMN02745910_01130</name>
</gene>
<feature type="binding site" evidence="11">
    <location>
        <position position="40"/>
    </location>
    <ligand>
        <name>Mg(2+)</name>
        <dbReference type="ChEBI" id="CHEBI:18420"/>
    </ligand>
</feature>
<dbReference type="InterPro" id="IPR032810">
    <property type="entry name" value="CCA-adding_enz_C"/>
</dbReference>
<dbReference type="InterPro" id="IPR002646">
    <property type="entry name" value="PolA_pol_head_dom"/>
</dbReference>
<evidence type="ECO:0000256" key="9">
    <source>
        <dbReference type="ARBA" id="ARBA00022842"/>
    </source>
</evidence>
<feature type="binding site" evidence="11">
    <location>
        <position position="30"/>
    </location>
    <ligand>
        <name>ATP</name>
        <dbReference type="ChEBI" id="CHEBI:30616"/>
    </ligand>
</feature>
<comment type="similarity">
    <text evidence="11">Belongs to the tRNA nucleotidyltransferase/poly(A) polymerase family. Bacterial CCA-adding enzyme type 3 subfamily.</text>
</comment>
<organism evidence="15 16">
    <name type="scientific">Priestia endophytica DSM 13796</name>
    <dbReference type="NCBI Taxonomy" id="1121089"/>
    <lineage>
        <taxon>Bacteria</taxon>
        <taxon>Bacillati</taxon>
        <taxon>Bacillota</taxon>
        <taxon>Bacilli</taxon>
        <taxon>Bacillales</taxon>
        <taxon>Bacillaceae</taxon>
        <taxon>Priestia</taxon>
    </lineage>
</organism>
<dbReference type="Gene3D" id="1.10.246.80">
    <property type="match status" value="1"/>
</dbReference>
<feature type="domain" description="CCA-adding enzyme C-terminal" evidence="14">
    <location>
        <begin position="239"/>
        <end position="383"/>
    </location>
</feature>
<evidence type="ECO:0000259" key="12">
    <source>
        <dbReference type="Pfam" id="PF01743"/>
    </source>
</evidence>
<dbReference type="Pfam" id="PF01743">
    <property type="entry name" value="PolyA_pol"/>
    <property type="match status" value="1"/>
</dbReference>
<dbReference type="EC" id="2.7.7.72" evidence="11"/>
<keyword evidence="5 11" id="KW-0479">Metal-binding</keyword>
<dbReference type="RefSeq" id="WP_061803575.1">
    <property type="nucleotide sequence ID" value="NZ_FOXX01000002.1"/>
</dbReference>
<comment type="function">
    <text evidence="11">Catalyzes the addition and repair of the essential 3'-terminal CCA sequence in tRNAs without using a nucleic acid template. Adds these three nucleotides in the order of C, C, and A to the tRNA nucleotide-73, using CTP and ATP as substrates and producing inorganic pyrophosphate. tRNA 3'-terminal CCA addition is required both for tRNA processing and repair. Also involved in tRNA surveillance by mediating tandem CCA addition to generate a CCACCA at the 3' terminus of unstable tRNAs. While stable tRNAs receive only 3'-terminal CCA, unstable tRNAs are marked with CCACCA and rapidly degraded.</text>
</comment>
<evidence type="ECO:0000256" key="6">
    <source>
        <dbReference type="ARBA" id="ARBA00022741"/>
    </source>
</evidence>
<proteinExistence type="inferred from homology"/>
<dbReference type="Proteomes" id="UP000182762">
    <property type="component" value="Unassembled WGS sequence"/>
</dbReference>
<feature type="binding site" evidence="11">
    <location>
        <position position="27"/>
    </location>
    <ligand>
        <name>ATP</name>
        <dbReference type="ChEBI" id="CHEBI:30616"/>
    </ligand>
</feature>
<feature type="binding site" evidence="11">
    <location>
        <position position="30"/>
    </location>
    <ligand>
        <name>CTP</name>
        <dbReference type="ChEBI" id="CHEBI:37563"/>
    </ligand>
</feature>
<dbReference type="SUPFAM" id="SSF81891">
    <property type="entry name" value="Poly A polymerase C-terminal region-like"/>
    <property type="match status" value="1"/>
</dbReference>
<feature type="binding site" evidence="11">
    <location>
        <position position="160"/>
    </location>
    <ligand>
        <name>ATP</name>
        <dbReference type="ChEBI" id="CHEBI:30616"/>
    </ligand>
</feature>
<dbReference type="PANTHER" id="PTHR46173">
    <property type="entry name" value="CCA TRNA NUCLEOTIDYLTRANSFERASE 1, MITOCHONDRIAL"/>
    <property type="match status" value="1"/>
</dbReference>
<dbReference type="SUPFAM" id="SSF81301">
    <property type="entry name" value="Nucleotidyltransferase"/>
    <property type="match status" value="1"/>
</dbReference>
<dbReference type="CDD" id="cd05398">
    <property type="entry name" value="NT_ClassII-CCAase"/>
    <property type="match status" value="1"/>
</dbReference>
<evidence type="ECO:0000256" key="8">
    <source>
        <dbReference type="ARBA" id="ARBA00022840"/>
    </source>
</evidence>
<keyword evidence="8 11" id="KW-0067">ATP-binding</keyword>
<keyword evidence="4 11" id="KW-0548">Nucleotidyltransferase</keyword>
<evidence type="ECO:0000256" key="3">
    <source>
        <dbReference type="ARBA" id="ARBA00022694"/>
    </source>
</evidence>
<comment type="catalytic activity">
    <reaction evidence="11">
        <text>a tRNA with a 3' CCA end + 2 CTP + ATP = a tRNA with a 3' CCACCA end + 3 diphosphate</text>
        <dbReference type="Rhea" id="RHEA:76235"/>
        <dbReference type="Rhea" id="RHEA-COMP:10468"/>
        <dbReference type="Rhea" id="RHEA-COMP:18655"/>
        <dbReference type="ChEBI" id="CHEBI:30616"/>
        <dbReference type="ChEBI" id="CHEBI:33019"/>
        <dbReference type="ChEBI" id="CHEBI:37563"/>
        <dbReference type="ChEBI" id="CHEBI:83071"/>
        <dbReference type="ChEBI" id="CHEBI:195187"/>
    </reaction>
</comment>
<dbReference type="PANTHER" id="PTHR46173:SF1">
    <property type="entry name" value="CCA TRNA NUCLEOTIDYLTRANSFERASE 1, MITOCHONDRIAL"/>
    <property type="match status" value="1"/>
</dbReference>
<protein>
    <recommendedName>
        <fullName evidence="11">CCA-adding enzyme</fullName>
        <ecNumber evidence="11">2.7.7.72</ecNumber>
    </recommendedName>
    <alternativeName>
        <fullName evidence="11">CCA tRNA nucleotidyltransferase</fullName>
    </alternativeName>
    <alternativeName>
        <fullName evidence="11">tRNA CCA-pyrophosphorylase</fullName>
    </alternativeName>
    <alternativeName>
        <fullName evidence="11">tRNA adenylyl-/cytidylyl- transferase</fullName>
    </alternativeName>
    <alternativeName>
        <fullName evidence="11">tRNA nucleotidyltransferase</fullName>
    </alternativeName>
    <alternativeName>
        <fullName evidence="11">tRNA-NT</fullName>
    </alternativeName>
</protein>
<accession>A0A1I5XYA8</accession>
<keyword evidence="2 11" id="KW-0808">Transferase</keyword>